<keyword evidence="1" id="KW-1133">Transmembrane helix</keyword>
<evidence type="ECO:0000313" key="2">
    <source>
        <dbReference type="EMBL" id="MEL5995968.1"/>
    </source>
</evidence>
<gene>
    <name evidence="2" type="ORF">AAFH49_17265</name>
</gene>
<keyword evidence="1" id="KW-0472">Membrane</keyword>
<evidence type="ECO:0000313" key="3">
    <source>
        <dbReference type="Proteomes" id="UP001479606"/>
    </source>
</evidence>
<proteinExistence type="predicted"/>
<dbReference type="RefSeq" id="WP_342300127.1">
    <property type="nucleotide sequence ID" value="NZ_JBCEVZ010000052.1"/>
</dbReference>
<accession>A0ABU9LZN4</accession>
<feature type="transmembrane region" description="Helical" evidence="1">
    <location>
        <begin position="12"/>
        <end position="30"/>
    </location>
</feature>
<keyword evidence="1" id="KW-0812">Transmembrane</keyword>
<evidence type="ECO:0000256" key="1">
    <source>
        <dbReference type="SAM" id="Phobius"/>
    </source>
</evidence>
<feature type="transmembrane region" description="Helical" evidence="1">
    <location>
        <begin position="42"/>
        <end position="67"/>
    </location>
</feature>
<keyword evidence="3" id="KW-1185">Reference proteome</keyword>
<reference evidence="2 3" key="1">
    <citation type="journal article" date="2018" name="Arch. Microbiol.">
        <title>Hymenobacter segetis sp. nov., isolated from soil.</title>
        <authorList>
            <person name="Ten L.N."/>
            <person name="Lim S.J."/>
            <person name="Kim B.O."/>
            <person name="Kang I.K."/>
            <person name="Jung H.Y."/>
        </authorList>
    </citation>
    <scope>NUCLEOTIDE SEQUENCE [LARGE SCALE GENOMIC DNA]</scope>
    <source>
        <strain evidence="2 3">S7-3-11</strain>
    </source>
</reference>
<protein>
    <submittedName>
        <fullName evidence="2">Uncharacterized protein</fullName>
    </submittedName>
</protein>
<dbReference type="EMBL" id="JBCEVZ010000052">
    <property type="protein sequence ID" value="MEL5995968.1"/>
    <property type="molecule type" value="Genomic_DNA"/>
</dbReference>
<sequence length="159" mass="17178">MPTSSQTTATTHTLAIWFLTNLGGTAWLTLDFCRDSPADAMVPLIIGLVAAGLSLGAVPLAIPLFALAQHHCTAWRCRLTALAVVLLGFFASNYLIINLLPIGPVGSLLSISQPYLVTAVLAVMWVYRPRPTPKRSLVWLFKPARITRRVAIKLAGMAN</sequence>
<name>A0ABU9LZN4_9BACT</name>
<organism evidence="2 3">
    <name type="scientific">Hymenobacter segetis</name>
    <dbReference type="NCBI Taxonomy" id="2025509"/>
    <lineage>
        <taxon>Bacteria</taxon>
        <taxon>Pseudomonadati</taxon>
        <taxon>Bacteroidota</taxon>
        <taxon>Cytophagia</taxon>
        <taxon>Cytophagales</taxon>
        <taxon>Hymenobacteraceae</taxon>
        <taxon>Hymenobacter</taxon>
    </lineage>
</organism>
<dbReference type="Proteomes" id="UP001479606">
    <property type="component" value="Unassembled WGS sequence"/>
</dbReference>
<comment type="caution">
    <text evidence="2">The sequence shown here is derived from an EMBL/GenBank/DDBJ whole genome shotgun (WGS) entry which is preliminary data.</text>
</comment>
<feature type="transmembrane region" description="Helical" evidence="1">
    <location>
        <begin position="79"/>
        <end position="102"/>
    </location>
</feature>
<feature type="transmembrane region" description="Helical" evidence="1">
    <location>
        <begin position="108"/>
        <end position="127"/>
    </location>
</feature>